<dbReference type="KEGG" id="mff:MFFC18_35780"/>
<evidence type="ECO:0000256" key="6">
    <source>
        <dbReference type="PIRSR" id="PIRSR600246-2"/>
    </source>
</evidence>
<dbReference type="PROSITE" id="PS51257">
    <property type="entry name" value="PROKAR_LIPOPROTEIN"/>
    <property type="match status" value="1"/>
</dbReference>
<dbReference type="Gene3D" id="3.60.20.30">
    <property type="entry name" value="(Glycosyl)asparaginase"/>
    <property type="match status" value="1"/>
</dbReference>
<reference evidence="10 11" key="1">
    <citation type="submission" date="2019-08" db="EMBL/GenBank/DDBJ databases">
        <title>Deep-cultivation of Planctomycetes and their phenomic and genomic characterization uncovers novel biology.</title>
        <authorList>
            <person name="Wiegand S."/>
            <person name="Jogler M."/>
            <person name="Boedeker C."/>
            <person name="Pinto D."/>
            <person name="Vollmers J."/>
            <person name="Rivas-Marin E."/>
            <person name="Kohn T."/>
            <person name="Peeters S.H."/>
            <person name="Heuer A."/>
            <person name="Rast P."/>
            <person name="Oberbeckmann S."/>
            <person name="Bunk B."/>
            <person name="Jeske O."/>
            <person name="Meyerdierks A."/>
            <person name="Storesund J.E."/>
            <person name="Kallscheuer N."/>
            <person name="Luecker S."/>
            <person name="Lage O.M."/>
            <person name="Pohl T."/>
            <person name="Merkel B.J."/>
            <person name="Hornburger P."/>
            <person name="Mueller R.-W."/>
            <person name="Bruemmer F."/>
            <person name="Labrenz M."/>
            <person name="Spormann A.M."/>
            <person name="Op den Camp H."/>
            <person name="Overmann J."/>
            <person name="Amann R."/>
            <person name="Jetten M.S.M."/>
            <person name="Mascher T."/>
            <person name="Medema M.H."/>
            <person name="Devos D.P."/>
            <person name="Kaster A.-K."/>
            <person name="Ovreas L."/>
            <person name="Rohde M."/>
            <person name="Galperin M.Y."/>
            <person name="Jogler C."/>
        </authorList>
    </citation>
    <scope>NUCLEOTIDE SEQUENCE [LARGE SCALE GENOMIC DNA]</scope>
    <source>
        <strain evidence="10 11">FC18</strain>
    </source>
</reference>
<dbReference type="RefSeq" id="WP_084417393.1">
    <property type="nucleotide sequence ID" value="NZ_CP042912.1"/>
</dbReference>
<dbReference type="EMBL" id="CP042912">
    <property type="protein sequence ID" value="QEG23677.1"/>
    <property type="molecule type" value="Genomic_DNA"/>
</dbReference>
<dbReference type="InterPro" id="IPR000246">
    <property type="entry name" value="Peptidase_T2"/>
</dbReference>
<protein>
    <recommendedName>
        <fullName evidence="4">Isoaspartyl peptidase</fullName>
    </recommendedName>
</protein>
<feature type="site" description="Cleavage; by autolysis" evidence="7">
    <location>
        <begin position="240"/>
        <end position="241"/>
    </location>
</feature>
<keyword evidence="2 10" id="KW-0378">Hydrolase</keyword>
<dbReference type="OrthoDB" id="9780217at2"/>
<gene>
    <name evidence="10" type="primary">iaaA</name>
    <name evidence="10" type="ORF">MFFC18_35780</name>
</gene>
<dbReference type="PANTHER" id="PTHR10188">
    <property type="entry name" value="L-ASPARAGINASE"/>
    <property type="match status" value="1"/>
</dbReference>
<dbReference type="AlphaFoldDB" id="A0A5B9PA66"/>
<feature type="signal peptide" evidence="9">
    <location>
        <begin position="1"/>
        <end position="22"/>
    </location>
</feature>
<accession>A0A5B9PA66</accession>
<dbReference type="FunFam" id="3.60.20.30:FF:000001">
    <property type="entry name" value="Isoaspartyl peptidase/L-asparaginase"/>
    <property type="match status" value="1"/>
</dbReference>
<evidence type="ECO:0000313" key="11">
    <source>
        <dbReference type="Proteomes" id="UP000322214"/>
    </source>
</evidence>
<evidence type="ECO:0000256" key="1">
    <source>
        <dbReference type="ARBA" id="ARBA00022670"/>
    </source>
</evidence>
<evidence type="ECO:0000256" key="8">
    <source>
        <dbReference type="SAM" id="MobiDB-lite"/>
    </source>
</evidence>
<dbReference type="InterPro" id="IPR029055">
    <property type="entry name" value="Ntn_hydrolases_N"/>
</dbReference>
<dbReference type="STRING" id="980251.GCA_001642875_04374"/>
<dbReference type="SUPFAM" id="SSF56235">
    <property type="entry name" value="N-terminal nucleophile aminohydrolases (Ntn hydrolases)"/>
    <property type="match status" value="1"/>
</dbReference>
<feature type="region of interest" description="Disordered" evidence="8">
    <location>
        <begin position="201"/>
        <end position="237"/>
    </location>
</feature>
<evidence type="ECO:0000256" key="2">
    <source>
        <dbReference type="ARBA" id="ARBA00022801"/>
    </source>
</evidence>
<feature type="chain" id="PRO_5022896257" description="Isoaspartyl peptidase" evidence="9">
    <location>
        <begin position="23"/>
        <end position="374"/>
    </location>
</feature>
<keyword evidence="11" id="KW-1185">Reference proteome</keyword>
<evidence type="ECO:0000256" key="3">
    <source>
        <dbReference type="ARBA" id="ARBA00022813"/>
    </source>
</evidence>
<dbReference type="GO" id="GO:0008233">
    <property type="term" value="F:peptidase activity"/>
    <property type="evidence" value="ECO:0007669"/>
    <property type="project" value="UniProtKB-KW"/>
</dbReference>
<dbReference type="GO" id="GO:0006508">
    <property type="term" value="P:proteolysis"/>
    <property type="evidence" value="ECO:0007669"/>
    <property type="project" value="UniProtKB-KW"/>
</dbReference>
<feature type="binding site" evidence="6">
    <location>
        <begin position="291"/>
        <end position="294"/>
    </location>
    <ligand>
        <name>substrate</name>
    </ligand>
</feature>
<keyword evidence="3" id="KW-0068">Autocatalytic cleavage</keyword>
<dbReference type="Pfam" id="PF01112">
    <property type="entry name" value="Asparaginase_2"/>
    <property type="match status" value="1"/>
</dbReference>
<evidence type="ECO:0000256" key="7">
    <source>
        <dbReference type="PIRSR" id="PIRSR600246-3"/>
    </source>
</evidence>
<evidence type="ECO:0000313" key="10">
    <source>
        <dbReference type="EMBL" id="QEG23677.1"/>
    </source>
</evidence>
<feature type="compositionally biased region" description="Low complexity" evidence="8">
    <location>
        <begin position="207"/>
        <end position="217"/>
    </location>
</feature>
<organism evidence="10 11">
    <name type="scientific">Mariniblastus fucicola</name>
    <dbReference type="NCBI Taxonomy" id="980251"/>
    <lineage>
        <taxon>Bacteria</taxon>
        <taxon>Pseudomonadati</taxon>
        <taxon>Planctomycetota</taxon>
        <taxon>Planctomycetia</taxon>
        <taxon>Pirellulales</taxon>
        <taxon>Pirellulaceae</taxon>
        <taxon>Mariniblastus</taxon>
    </lineage>
</organism>
<name>A0A5B9PA66_9BACT</name>
<sequence length="374" mass="39277" precursor="true">MMTRTLAAAFLILGLFACNVHGQEPAKTANHEPTEQWAIAIHGGAGSLDRDMPEEKKAAFKKALANALNVGKKILAEGGTSLDAVQATVIELENCELFNAGRGAVFNRVGMHELDASIMDGSTLKCGAVAMVKNTRSPISAARLVMENTPHVLLCGPEADQFAKENGCEMVHQHHFYTPRRFAMLNKKRIKIGLKPLDTPGYELPESGASSSSASSNGHDDGSLNAEASESLQTRESGGSTVGCVALDQHGNLAAATSTGGLTAKLGGRVGDSPIIGAGTYANDTVAVSGTGIGEQYIRHSIAARVAMLMEIGNLEIDSALEHCLTKVLDPEDGGLIAVDRSGKISLQSSTDSMARGAADSSGRFETKLWMDED</sequence>
<dbReference type="CDD" id="cd04701">
    <property type="entry name" value="Asparaginase_2"/>
    <property type="match status" value="1"/>
</dbReference>
<keyword evidence="1" id="KW-0645">Protease</keyword>
<evidence type="ECO:0000256" key="9">
    <source>
        <dbReference type="SAM" id="SignalP"/>
    </source>
</evidence>
<feature type="binding site" evidence="6">
    <location>
        <begin position="269"/>
        <end position="272"/>
    </location>
    <ligand>
        <name>substrate</name>
    </ligand>
</feature>
<proteinExistence type="predicted"/>
<evidence type="ECO:0000256" key="4">
    <source>
        <dbReference type="ARBA" id="ARBA00069124"/>
    </source>
</evidence>
<feature type="compositionally biased region" description="Polar residues" evidence="8">
    <location>
        <begin position="226"/>
        <end position="237"/>
    </location>
</feature>
<dbReference type="PANTHER" id="PTHR10188:SF6">
    <property type="entry name" value="N(4)-(BETA-N-ACETYLGLUCOSAMINYL)-L-ASPARAGINASE"/>
    <property type="match status" value="1"/>
</dbReference>
<evidence type="ECO:0000256" key="5">
    <source>
        <dbReference type="PIRSR" id="PIRSR600246-1"/>
    </source>
</evidence>
<dbReference type="Proteomes" id="UP000322214">
    <property type="component" value="Chromosome"/>
</dbReference>
<keyword evidence="9" id="KW-0732">Signal</keyword>
<feature type="active site" description="Nucleophile" evidence="5">
    <location>
        <position position="241"/>
    </location>
</feature>
<dbReference type="GO" id="GO:0016811">
    <property type="term" value="F:hydrolase activity, acting on carbon-nitrogen (but not peptide) bonds, in linear amides"/>
    <property type="evidence" value="ECO:0007669"/>
    <property type="project" value="UniProtKB-ARBA"/>
</dbReference>